<dbReference type="InterPro" id="IPR029479">
    <property type="entry name" value="Nitroreductase"/>
</dbReference>
<dbReference type="PANTHER" id="PTHR23026:SF123">
    <property type="entry name" value="NAD(P)H NITROREDUCTASE RV3131-RELATED"/>
    <property type="match status" value="1"/>
</dbReference>
<dbReference type="Proteomes" id="UP000663583">
    <property type="component" value="Chromosome"/>
</dbReference>
<reference evidence="2" key="1">
    <citation type="submission" date="2020-11" db="EMBL/GenBank/DDBJ databases">
        <title>Intraspecies plasmid and genomic variation of Mycobacterium kubicae revealed by the complete genome sequences of two clinical isolates.</title>
        <authorList>
            <person name="Hendrix J.R."/>
            <person name="Epperson L.E."/>
            <person name="Honda J.R."/>
            <person name="Strong M."/>
        </authorList>
    </citation>
    <scope>NUCLEOTIDE SEQUENCE</scope>
    <source>
        <strain evidence="2">JCM 13573</strain>
    </source>
</reference>
<dbReference type="SUPFAM" id="SSF55469">
    <property type="entry name" value="FMN-dependent nitroreductase-like"/>
    <property type="match status" value="1"/>
</dbReference>
<gene>
    <name evidence="2" type="ORF">I2456_16785</name>
</gene>
<name>A0AAX1JK96_9MYCO</name>
<protein>
    <submittedName>
        <fullName evidence="2">Nitroreductase family protein</fullName>
    </submittedName>
</protein>
<dbReference type="AlphaFoldDB" id="A0AAX1JK96"/>
<dbReference type="Pfam" id="PF00881">
    <property type="entry name" value="Nitroreductase"/>
    <property type="match status" value="1"/>
</dbReference>
<sequence length="258" mass="26856">MAVYLAILLCDVTNRRLLLVFGGGCARSSIALIGSGKTGQRVTGNVVGSAIDLILTRHSVRGGFDARPVPTGALELIVRCALAAPSSKNAQPWRFHVVRDQKALEAIADAVRDAEDASTYVPHDPRTGAPYPQYVSTVVESAGALAEVSAAIFVENRGVFSGGRTTLARATPEALNGSLTGYGLELVGLGAAVENMWLAAHALGLAAAFMGDVVVAENAIQQRLSFTGDLIGVLALGYVGTDPNMPPVPKAEGLVVWH</sequence>
<evidence type="ECO:0000313" key="3">
    <source>
        <dbReference type="Proteomes" id="UP000663583"/>
    </source>
</evidence>
<proteinExistence type="predicted"/>
<dbReference type="InterPro" id="IPR000415">
    <property type="entry name" value="Nitroreductase-like"/>
</dbReference>
<organism evidence="2 3">
    <name type="scientific">Mycobacterium kubicae</name>
    <dbReference type="NCBI Taxonomy" id="120959"/>
    <lineage>
        <taxon>Bacteria</taxon>
        <taxon>Bacillati</taxon>
        <taxon>Actinomycetota</taxon>
        <taxon>Actinomycetes</taxon>
        <taxon>Mycobacteriales</taxon>
        <taxon>Mycobacteriaceae</taxon>
        <taxon>Mycobacterium</taxon>
        <taxon>Mycobacterium simiae complex</taxon>
    </lineage>
</organism>
<dbReference type="GO" id="GO:0016491">
    <property type="term" value="F:oxidoreductase activity"/>
    <property type="evidence" value="ECO:0007669"/>
    <property type="project" value="InterPro"/>
</dbReference>
<dbReference type="PANTHER" id="PTHR23026">
    <property type="entry name" value="NADPH NITROREDUCTASE"/>
    <property type="match status" value="1"/>
</dbReference>
<dbReference type="CDD" id="cd02062">
    <property type="entry name" value="Nitro_FMN_reductase"/>
    <property type="match status" value="1"/>
</dbReference>
<accession>A0AAX1JK96</accession>
<dbReference type="Gene3D" id="3.40.109.10">
    <property type="entry name" value="NADH Oxidase"/>
    <property type="match status" value="1"/>
</dbReference>
<dbReference type="InterPro" id="IPR050627">
    <property type="entry name" value="Nitroreductase/BluB"/>
</dbReference>
<evidence type="ECO:0000313" key="2">
    <source>
        <dbReference type="EMBL" id="QPI40782.1"/>
    </source>
</evidence>
<dbReference type="EMBL" id="CP065047">
    <property type="protein sequence ID" value="QPI40782.1"/>
    <property type="molecule type" value="Genomic_DNA"/>
</dbReference>
<evidence type="ECO:0000259" key="1">
    <source>
        <dbReference type="Pfam" id="PF00881"/>
    </source>
</evidence>
<feature type="domain" description="Nitroreductase" evidence="1">
    <location>
        <begin position="54"/>
        <end position="238"/>
    </location>
</feature>
<dbReference type="KEGG" id="mku:I2456_16785"/>